<protein>
    <submittedName>
        <fullName evidence="5">Amino acid/amide ABC transporter substrate-binding protein (HAAT family)</fullName>
    </submittedName>
</protein>
<sequence>MTRWTITAVLAATALAVGACGDDEGGSGSGSAGGDEGGGKTLTIYSSLPLQGAARTQSLAAVNGAKLALEQSGGKAGAYKIKYESLDDSTAQQGGWEPGVTSANALKAAGDDSTIGYIGEFNSGATAVSLPILNEAGIAQVSPGNTAVGITTNDPGSEPGEPDKYYPSGVRTYARVLPKDTYQGAALVALAKEEGCTSAFVLNDKEVYGAGLAKNVELSAQKQGLDIKGNEGIDKNAANYRSVASNIKSSGAQCFIYSGITANNAVQIFKDVAAALPDAPLLGPEGVGESGFFDPKEGGLPADVASRVRITIPGVAPEEYPPAGKEFLAAYTAKFGEKNPDRYAVYGYESMMLLLDAIRRAGPDGADRQAVAQRLLTTKDREGVFGTYSIDKNGDITLTPYGVYKIADGAMVFDHTVEAPSS</sequence>
<organism evidence="5 6">
    <name type="scientific">Solirubrobacter pauli</name>
    <dbReference type="NCBI Taxonomy" id="166793"/>
    <lineage>
        <taxon>Bacteria</taxon>
        <taxon>Bacillati</taxon>
        <taxon>Actinomycetota</taxon>
        <taxon>Thermoleophilia</taxon>
        <taxon>Solirubrobacterales</taxon>
        <taxon>Solirubrobacteraceae</taxon>
        <taxon>Solirubrobacter</taxon>
    </lineage>
</organism>
<evidence type="ECO:0000313" key="5">
    <source>
        <dbReference type="EMBL" id="RKQ87124.1"/>
    </source>
</evidence>
<dbReference type="InterPro" id="IPR028082">
    <property type="entry name" value="Peripla_BP_I"/>
</dbReference>
<evidence type="ECO:0000313" key="6">
    <source>
        <dbReference type="Proteomes" id="UP000278962"/>
    </source>
</evidence>
<feature type="signal peptide" evidence="3">
    <location>
        <begin position="1"/>
        <end position="19"/>
    </location>
</feature>
<evidence type="ECO:0000256" key="3">
    <source>
        <dbReference type="SAM" id="SignalP"/>
    </source>
</evidence>
<dbReference type="CDD" id="cd06342">
    <property type="entry name" value="PBP1_ABC_LIVBP-like"/>
    <property type="match status" value="1"/>
</dbReference>
<evidence type="ECO:0000256" key="1">
    <source>
        <dbReference type="ARBA" id="ARBA00010062"/>
    </source>
</evidence>
<keyword evidence="2 3" id="KW-0732">Signal</keyword>
<reference evidence="5 6" key="1">
    <citation type="submission" date="2018-10" db="EMBL/GenBank/DDBJ databases">
        <title>Genomic Encyclopedia of Archaeal and Bacterial Type Strains, Phase II (KMG-II): from individual species to whole genera.</title>
        <authorList>
            <person name="Goeker M."/>
        </authorList>
    </citation>
    <scope>NUCLEOTIDE SEQUENCE [LARGE SCALE GENOMIC DNA]</scope>
    <source>
        <strain evidence="5 6">DSM 14954</strain>
    </source>
</reference>
<comment type="caution">
    <text evidence="5">The sequence shown here is derived from an EMBL/GenBank/DDBJ whole genome shotgun (WGS) entry which is preliminary data.</text>
</comment>
<dbReference type="EMBL" id="RBIL01000002">
    <property type="protein sequence ID" value="RKQ87124.1"/>
    <property type="molecule type" value="Genomic_DNA"/>
</dbReference>
<dbReference type="SUPFAM" id="SSF53822">
    <property type="entry name" value="Periplasmic binding protein-like I"/>
    <property type="match status" value="1"/>
</dbReference>
<dbReference type="PANTHER" id="PTHR47151">
    <property type="entry name" value="LEU/ILE/VAL-BINDING ABC TRANSPORTER SUBUNIT"/>
    <property type="match status" value="1"/>
</dbReference>
<keyword evidence="6" id="KW-1185">Reference proteome</keyword>
<feature type="domain" description="Leucine-binding protein" evidence="4">
    <location>
        <begin position="48"/>
        <end position="409"/>
    </location>
</feature>
<evidence type="ECO:0000259" key="4">
    <source>
        <dbReference type="Pfam" id="PF13458"/>
    </source>
</evidence>
<comment type="similarity">
    <text evidence="1">Belongs to the leucine-binding protein family.</text>
</comment>
<dbReference type="InterPro" id="IPR028081">
    <property type="entry name" value="Leu-bd"/>
</dbReference>
<proteinExistence type="inferred from homology"/>
<dbReference type="PANTHER" id="PTHR47151:SF2">
    <property type="entry name" value="AMINO ACID BINDING PROTEIN"/>
    <property type="match status" value="1"/>
</dbReference>
<dbReference type="Gene3D" id="3.40.50.2300">
    <property type="match status" value="2"/>
</dbReference>
<dbReference type="RefSeq" id="WP_121255415.1">
    <property type="nucleotide sequence ID" value="NZ_RBIL01000002.1"/>
</dbReference>
<feature type="chain" id="PRO_5038863442" evidence="3">
    <location>
        <begin position="20"/>
        <end position="422"/>
    </location>
</feature>
<gene>
    <name evidence="5" type="ORF">C8N24_5144</name>
</gene>
<dbReference type="Proteomes" id="UP000278962">
    <property type="component" value="Unassembled WGS sequence"/>
</dbReference>
<name>A0A660L1N9_9ACTN</name>
<accession>A0A660L1N9</accession>
<dbReference type="OrthoDB" id="9772589at2"/>
<dbReference type="Pfam" id="PF13458">
    <property type="entry name" value="Peripla_BP_6"/>
    <property type="match status" value="1"/>
</dbReference>
<evidence type="ECO:0000256" key="2">
    <source>
        <dbReference type="ARBA" id="ARBA00022729"/>
    </source>
</evidence>
<dbReference type="PROSITE" id="PS51257">
    <property type="entry name" value="PROKAR_LIPOPROTEIN"/>
    <property type="match status" value="1"/>
</dbReference>
<dbReference type="AlphaFoldDB" id="A0A660L1N9"/>